<keyword evidence="9 10" id="KW-0807">Transducer</keyword>
<evidence type="ECO:0000313" key="11">
    <source>
        <dbReference type="EMBL" id="KDR16426.1"/>
    </source>
</evidence>
<accession>A0A067R0X0</accession>
<dbReference type="OMA" id="ACAIIAY"/>
<protein>
    <recommendedName>
        <fullName evidence="10">Odorant receptor</fullName>
    </recommendedName>
</protein>
<comment type="similarity">
    <text evidence="10">Belongs to the insect chemoreceptor superfamily. Heteromeric odorant receptor channel (TC 1.A.69) family.</text>
</comment>
<dbReference type="InParanoid" id="A0A067R0X0"/>
<keyword evidence="8 10" id="KW-0675">Receptor</keyword>
<evidence type="ECO:0000256" key="7">
    <source>
        <dbReference type="ARBA" id="ARBA00023136"/>
    </source>
</evidence>
<proteinExistence type="inferred from homology"/>
<evidence type="ECO:0000256" key="2">
    <source>
        <dbReference type="ARBA" id="ARBA00022475"/>
    </source>
</evidence>
<dbReference type="Proteomes" id="UP000027135">
    <property type="component" value="Unassembled WGS sequence"/>
</dbReference>
<evidence type="ECO:0000256" key="10">
    <source>
        <dbReference type="RuleBase" id="RU351113"/>
    </source>
</evidence>
<feature type="transmembrane region" description="Helical" evidence="10">
    <location>
        <begin position="307"/>
        <end position="328"/>
    </location>
</feature>
<keyword evidence="5 10" id="KW-0552">Olfaction</keyword>
<dbReference type="InterPro" id="IPR004117">
    <property type="entry name" value="7tm6_olfct_rcpt"/>
</dbReference>
<dbReference type="GO" id="GO:0005549">
    <property type="term" value="F:odorant binding"/>
    <property type="evidence" value="ECO:0007669"/>
    <property type="project" value="InterPro"/>
</dbReference>
<dbReference type="GO" id="GO:0005886">
    <property type="term" value="C:plasma membrane"/>
    <property type="evidence" value="ECO:0007669"/>
    <property type="project" value="UniProtKB-SubCell"/>
</dbReference>
<dbReference type="Pfam" id="PF02949">
    <property type="entry name" value="7tm_6"/>
    <property type="match status" value="1"/>
</dbReference>
<comment type="caution">
    <text evidence="10">Lacks conserved residue(s) required for the propagation of feature annotation.</text>
</comment>
<keyword evidence="2" id="KW-1003">Cell membrane</keyword>
<dbReference type="AlphaFoldDB" id="A0A067R0X0"/>
<evidence type="ECO:0000256" key="1">
    <source>
        <dbReference type="ARBA" id="ARBA00004651"/>
    </source>
</evidence>
<dbReference type="FunCoup" id="A0A067R0X0">
    <property type="interactions" value="85"/>
</dbReference>
<comment type="subcellular location">
    <subcellularLocation>
        <location evidence="1 10">Cell membrane</location>
        <topology evidence="1 10">Multi-pass membrane protein</topology>
    </subcellularLocation>
</comment>
<evidence type="ECO:0000256" key="4">
    <source>
        <dbReference type="ARBA" id="ARBA00022692"/>
    </source>
</evidence>
<dbReference type="PANTHER" id="PTHR21137:SF35">
    <property type="entry name" value="ODORANT RECEPTOR 19A-RELATED"/>
    <property type="match status" value="1"/>
</dbReference>
<dbReference type="PANTHER" id="PTHR21137">
    <property type="entry name" value="ODORANT RECEPTOR"/>
    <property type="match status" value="1"/>
</dbReference>
<sequence length="437" mass="50329">MDPRTSEVYMYTQLKISRVLGIWPYTEQTMLWKKILSKTVFYSMLGIKFCTLLAVSYHIFLKWGHLPDPYETIVVLTAHFNTIFGMLYIPIRISKFLLLLKTMDDHFIIPTDSTQQHLFEETMRSASFVTKMFLGSALSTGVSYAVIPFTAYTNGTMNHPLPFHAALPFDITQTSSYWMAYFLLEISMFTLCINGSVNCDFFVSMIIKTTCQFRFLQRMIADIKEEAIKRNKQKQQDKSKKASHTDGTQSEISILSLTDTNKDDKLTTKEDDKTHGEELDCEFLQRLSECVKYHQLLLQFVHDLKTAASPFMLFQVLIYVIFLCMNVLGMSTVPVLSSEFANTLIFVICVLSLLLLLCWYGNELTIQSLEVAQAAYECDWCDGSSSAKRSLVMIMSRAQKPVKLTAWKFFDVDLKMFTAVLRATYSYYQVLHEVYTE</sequence>
<dbReference type="STRING" id="136037.A0A067R0X0"/>
<evidence type="ECO:0000256" key="3">
    <source>
        <dbReference type="ARBA" id="ARBA00022606"/>
    </source>
</evidence>
<feature type="transmembrane region" description="Helical" evidence="10">
    <location>
        <begin position="132"/>
        <end position="152"/>
    </location>
</feature>
<feature type="transmembrane region" description="Helical" evidence="10">
    <location>
        <begin position="178"/>
        <end position="197"/>
    </location>
</feature>
<dbReference type="EMBL" id="KK852794">
    <property type="protein sequence ID" value="KDR16426.1"/>
    <property type="molecule type" value="Genomic_DNA"/>
</dbReference>
<evidence type="ECO:0000256" key="9">
    <source>
        <dbReference type="ARBA" id="ARBA00023224"/>
    </source>
</evidence>
<keyword evidence="12" id="KW-1185">Reference proteome</keyword>
<dbReference type="OrthoDB" id="8185860at2759"/>
<reference evidence="11 12" key="1">
    <citation type="journal article" date="2014" name="Nat. Commun.">
        <title>Molecular traces of alternative social organization in a termite genome.</title>
        <authorList>
            <person name="Terrapon N."/>
            <person name="Li C."/>
            <person name="Robertson H.M."/>
            <person name="Ji L."/>
            <person name="Meng X."/>
            <person name="Booth W."/>
            <person name="Chen Z."/>
            <person name="Childers C.P."/>
            <person name="Glastad K.M."/>
            <person name="Gokhale K."/>
            <person name="Gowin J."/>
            <person name="Gronenberg W."/>
            <person name="Hermansen R.A."/>
            <person name="Hu H."/>
            <person name="Hunt B.G."/>
            <person name="Huylmans A.K."/>
            <person name="Khalil S.M."/>
            <person name="Mitchell R.D."/>
            <person name="Munoz-Torres M.C."/>
            <person name="Mustard J.A."/>
            <person name="Pan H."/>
            <person name="Reese J.T."/>
            <person name="Scharf M.E."/>
            <person name="Sun F."/>
            <person name="Vogel H."/>
            <person name="Xiao J."/>
            <person name="Yang W."/>
            <person name="Yang Z."/>
            <person name="Yang Z."/>
            <person name="Zhou J."/>
            <person name="Zhu J."/>
            <person name="Brent C.S."/>
            <person name="Elsik C.G."/>
            <person name="Goodisman M.A."/>
            <person name="Liberles D.A."/>
            <person name="Roe R.M."/>
            <person name="Vargo E.L."/>
            <person name="Vilcinskas A."/>
            <person name="Wang J."/>
            <person name="Bornberg-Bauer E."/>
            <person name="Korb J."/>
            <person name="Zhang G."/>
            <person name="Liebig J."/>
        </authorList>
    </citation>
    <scope>NUCLEOTIDE SEQUENCE [LARGE SCALE GENOMIC DNA]</scope>
    <source>
        <tissue evidence="11">Whole organism</tissue>
    </source>
</reference>
<feature type="transmembrane region" description="Helical" evidence="10">
    <location>
        <begin position="72"/>
        <end position="91"/>
    </location>
</feature>
<dbReference type="GO" id="GO:0004984">
    <property type="term" value="F:olfactory receptor activity"/>
    <property type="evidence" value="ECO:0007669"/>
    <property type="project" value="InterPro"/>
</dbReference>
<evidence type="ECO:0000256" key="8">
    <source>
        <dbReference type="ARBA" id="ARBA00023170"/>
    </source>
</evidence>
<keyword evidence="7 10" id="KW-0472">Membrane</keyword>
<feature type="transmembrane region" description="Helical" evidence="10">
    <location>
        <begin position="340"/>
        <end position="360"/>
    </location>
</feature>
<dbReference type="GO" id="GO:0007165">
    <property type="term" value="P:signal transduction"/>
    <property type="evidence" value="ECO:0007669"/>
    <property type="project" value="UniProtKB-KW"/>
</dbReference>
<evidence type="ECO:0000313" key="12">
    <source>
        <dbReference type="Proteomes" id="UP000027135"/>
    </source>
</evidence>
<organism evidence="11 12">
    <name type="scientific">Zootermopsis nevadensis</name>
    <name type="common">Dampwood termite</name>
    <dbReference type="NCBI Taxonomy" id="136037"/>
    <lineage>
        <taxon>Eukaryota</taxon>
        <taxon>Metazoa</taxon>
        <taxon>Ecdysozoa</taxon>
        <taxon>Arthropoda</taxon>
        <taxon>Hexapoda</taxon>
        <taxon>Insecta</taxon>
        <taxon>Pterygota</taxon>
        <taxon>Neoptera</taxon>
        <taxon>Polyneoptera</taxon>
        <taxon>Dictyoptera</taxon>
        <taxon>Blattodea</taxon>
        <taxon>Blattoidea</taxon>
        <taxon>Termitoidae</taxon>
        <taxon>Termopsidae</taxon>
        <taxon>Zootermopsis</taxon>
    </lineage>
</organism>
<keyword evidence="6 10" id="KW-1133">Transmembrane helix</keyword>
<keyword evidence="3 10" id="KW-0716">Sensory transduction</keyword>
<feature type="transmembrane region" description="Helical" evidence="10">
    <location>
        <begin position="40"/>
        <end position="60"/>
    </location>
</feature>
<evidence type="ECO:0000256" key="6">
    <source>
        <dbReference type="ARBA" id="ARBA00022989"/>
    </source>
</evidence>
<dbReference type="eggNOG" id="ENOG502S54D">
    <property type="taxonomic scope" value="Eukaryota"/>
</dbReference>
<evidence type="ECO:0000256" key="5">
    <source>
        <dbReference type="ARBA" id="ARBA00022725"/>
    </source>
</evidence>
<name>A0A067R0X0_ZOONE</name>
<gene>
    <name evidence="11" type="ORF">L798_09333</name>
</gene>
<keyword evidence="4 10" id="KW-0812">Transmembrane</keyword>